<evidence type="ECO:0000313" key="2">
    <source>
        <dbReference type="Proteomes" id="UP000218113"/>
    </source>
</evidence>
<reference evidence="2" key="1">
    <citation type="submission" date="2017-08" db="EMBL/GenBank/DDBJ databases">
        <title>A dynamic microbial community with high functional redundancy inhabits the cold, oxic subseafloor aquifer.</title>
        <authorList>
            <person name="Tully B.J."/>
            <person name="Wheat C.G."/>
            <person name="Glazer B.T."/>
            <person name="Huber J.A."/>
        </authorList>
    </citation>
    <scope>NUCLEOTIDE SEQUENCE [LARGE SCALE GENOMIC DNA]</scope>
</reference>
<dbReference type="EMBL" id="NVSR01000022">
    <property type="protein sequence ID" value="PCI28972.1"/>
    <property type="molecule type" value="Genomic_DNA"/>
</dbReference>
<evidence type="ECO:0000313" key="1">
    <source>
        <dbReference type="EMBL" id="PCI28972.1"/>
    </source>
</evidence>
<dbReference type="AlphaFoldDB" id="A0A2A4T641"/>
<name>A0A2A4T641_9DELT</name>
<accession>A0A2A4T641</accession>
<proteinExistence type="predicted"/>
<dbReference type="Proteomes" id="UP000218113">
    <property type="component" value="Unassembled WGS sequence"/>
</dbReference>
<organism evidence="1 2">
    <name type="scientific">SAR324 cluster bacterium</name>
    <dbReference type="NCBI Taxonomy" id="2024889"/>
    <lineage>
        <taxon>Bacteria</taxon>
        <taxon>Deltaproteobacteria</taxon>
        <taxon>SAR324 cluster</taxon>
    </lineage>
</organism>
<comment type="caution">
    <text evidence="1">The sequence shown here is derived from an EMBL/GenBank/DDBJ whole genome shotgun (WGS) entry which is preliminary data.</text>
</comment>
<sequence>MEKKISEEMNERLSTAIQAVIKQQIAENDPPETVETLERLTDEGFTQKEAYLLIGKAISREVAEMLVVGQSLNLERFLAALEELPAPFVLPKKQDKEDET</sequence>
<gene>
    <name evidence="1" type="ORF">COB67_05150</name>
</gene>
<protein>
    <submittedName>
        <fullName evidence="1">Uncharacterized protein</fullName>
    </submittedName>
</protein>